<feature type="transmembrane region" description="Helical" evidence="6">
    <location>
        <begin position="472"/>
        <end position="498"/>
    </location>
</feature>
<evidence type="ECO:0000256" key="5">
    <source>
        <dbReference type="SAM" id="MobiDB-lite"/>
    </source>
</evidence>
<feature type="compositionally biased region" description="Low complexity" evidence="5">
    <location>
        <begin position="1"/>
        <end position="12"/>
    </location>
</feature>
<feature type="transmembrane region" description="Helical" evidence="6">
    <location>
        <begin position="185"/>
        <end position="205"/>
    </location>
</feature>
<dbReference type="EMBL" id="HBDZ01013091">
    <property type="protein sequence ID" value="CAD8247197.1"/>
    <property type="molecule type" value="Transcribed_RNA"/>
</dbReference>
<reference evidence="8" key="1">
    <citation type="submission" date="2021-01" db="EMBL/GenBank/DDBJ databases">
        <authorList>
            <person name="Corre E."/>
            <person name="Pelletier E."/>
            <person name="Niang G."/>
            <person name="Scheremetjew M."/>
            <person name="Finn R."/>
            <person name="Kale V."/>
            <person name="Holt S."/>
            <person name="Cochrane G."/>
            <person name="Meng A."/>
            <person name="Brown T."/>
            <person name="Cohen L."/>
        </authorList>
    </citation>
    <scope>NUCLEOTIDE SEQUENCE</scope>
    <source>
        <strain evidence="8">CCMP1413</strain>
    </source>
</reference>
<feature type="compositionally biased region" description="Basic residues" evidence="5">
    <location>
        <begin position="56"/>
        <end position="65"/>
    </location>
</feature>
<feature type="transmembrane region" description="Helical" evidence="6">
    <location>
        <begin position="378"/>
        <end position="398"/>
    </location>
</feature>
<dbReference type="GO" id="GO:0016020">
    <property type="term" value="C:membrane"/>
    <property type="evidence" value="ECO:0007669"/>
    <property type="project" value="UniProtKB-SubCell"/>
</dbReference>
<feature type="domain" description="Major facilitator superfamily (MFS) profile" evidence="7">
    <location>
        <begin position="119"/>
        <end position="530"/>
    </location>
</feature>
<dbReference type="InterPro" id="IPR011701">
    <property type="entry name" value="MFS"/>
</dbReference>
<proteinExistence type="predicted"/>
<feature type="compositionally biased region" description="Basic and acidic residues" evidence="5">
    <location>
        <begin position="66"/>
        <end position="83"/>
    </location>
</feature>
<dbReference type="PROSITE" id="PS50850">
    <property type="entry name" value="MFS"/>
    <property type="match status" value="1"/>
</dbReference>
<dbReference type="Gene3D" id="1.20.1250.20">
    <property type="entry name" value="MFS general substrate transporter like domains"/>
    <property type="match status" value="2"/>
</dbReference>
<feature type="transmembrane region" description="Helical" evidence="6">
    <location>
        <begin position="504"/>
        <end position="525"/>
    </location>
</feature>
<accession>A0A7R9TX90</accession>
<sequence length="538" mass="55601">MAASAATGRASAPLQRPALHRANRGRRRRRTTAAAAGGGAEQPAEGARDDEAPVGKLRRGRSHSPVRREADGGQERQARERVKARTYSPRRQSAGSFDPAAQAAEVAVEAHQQKEQMKTIGLLFSSYCAVYFSRKPLSVVKSAMQDGAGVSTATLGALDTAFLASYAVGQLVLPSLGDRFGTKRILVASLALTGACALAFGQLHAAWAMVLVWSLCGLAQSTAYPLHVSALSPWFPSNRRGMALGVWATSQQAGGVLSTACAALLMGALGWRAALSLPALVTLAAAVALVVWHTERPESAGCRSYGASKRAAPPAGSTAEDGAGASGAQVSMREVLAIPRMKALMASYFCVKIIRYTLVFWLPFFLAKQCGFTTASAGYMSCAFDLGGIAGGLATGFLCDKFFPKRRTELGAIMCAGLAAVTAVYLPLSSMGTVLNLVGMTIIGFLVAGPDALLGSAAVADACEESGYGQDVLSTAGGLVNGAGSVGAVLQGALTAWVAQTYGWGALFACLSLLSVASVGCLLAATPPRQQPSLRIAH</sequence>
<gene>
    <name evidence="8" type="ORF">PCOL08062_LOCUS10042</name>
</gene>
<dbReference type="Pfam" id="PF07690">
    <property type="entry name" value="MFS_1"/>
    <property type="match status" value="1"/>
</dbReference>
<dbReference type="InterPro" id="IPR020846">
    <property type="entry name" value="MFS_dom"/>
</dbReference>
<evidence type="ECO:0000256" key="2">
    <source>
        <dbReference type="ARBA" id="ARBA00022692"/>
    </source>
</evidence>
<feature type="transmembrane region" description="Helical" evidence="6">
    <location>
        <begin position="410"/>
        <end position="428"/>
    </location>
</feature>
<feature type="region of interest" description="Disordered" evidence="5">
    <location>
        <begin position="1"/>
        <end position="98"/>
    </location>
</feature>
<evidence type="ECO:0000313" key="8">
    <source>
        <dbReference type="EMBL" id="CAD8247197.1"/>
    </source>
</evidence>
<comment type="subcellular location">
    <subcellularLocation>
        <location evidence="1">Membrane</location>
        <topology evidence="1">Multi-pass membrane protein</topology>
    </subcellularLocation>
</comment>
<feature type="transmembrane region" description="Helical" evidence="6">
    <location>
        <begin position="434"/>
        <end position="460"/>
    </location>
</feature>
<evidence type="ECO:0000256" key="3">
    <source>
        <dbReference type="ARBA" id="ARBA00022989"/>
    </source>
</evidence>
<feature type="compositionally biased region" description="Basic residues" evidence="5">
    <location>
        <begin position="18"/>
        <end position="31"/>
    </location>
</feature>
<keyword evidence="3 6" id="KW-1133">Transmembrane helix</keyword>
<dbReference type="InterPro" id="IPR036259">
    <property type="entry name" value="MFS_trans_sf"/>
</dbReference>
<feature type="transmembrane region" description="Helical" evidence="6">
    <location>
        <begin position="343"/>
        <end position="366"/>
    </location>
</feature>
<dbReference type="SUPFAM" id="SSF103473">
    <property type="entry name" value="MFS general substrate transporter"/>
    <property type="match status" value="1"/>
</dbReference>
<evidence type="ECO:0000256" key="6">
    <source>
        <dbReference type="SAM" id="Phobius"/>
    </source>
</evidence>
<organism evidence="8">
    <name type="scientific">Prasinoderma coloniale</name>
    <dbReference type="NCBI Taxonomy" id="156133"/>
    <lineage>
        <taxon>Eukaryota</taxon>
        <taxon>Viridiplantae</taxon>
        <taxon>Prasinodermophyta</taxon>
        <taxon>Prasinodermophyceae</taxon>
        <taxon>Prasinodermales</taxon>
        <taxon>Prasinodermaceae</taxon>
        <taxon>Prasinoderma</taxon>
    </lineage>
</organism>
<evidence type="ECO:0000259" key="7">
    <source>
        <dbReference type="PROSITE" id="PS50850"/>
    </source>
</evidence>
<keyword evidence="2 6" id="KW-0812">Transmembrane</keyword>
<evidence type="ECO:0000256" key="1">
    <source>
        <dbReference type="ARBA" id="ARBA00004141"/>
    </source>
</evidence>
<feature type="transmembrane region" description="Helical" evidence="6">
    <location>
        <begin position="275"/>
        <end position="294"/>
    </location>
</feature>
<dbReference type="PANTHER" id="PTHR43184">
    <property type="entry name" value="MAJOR FACILITATOR SUPERFAMILY TRANSPORTER 16, ISOFORM B"/>
    <property type="match status" value="1"/>
</dbReference>
<dbReference type="AlphaFoldDB" id="A0A7R9TX90"/>
<dbReference type="GO" id="GO:0022857">
    <property type="term" value="F:transmembrane transporter activity"/>
    <property type="evidence" value="ECO:0007669"/>
    <property type="project" value="InterPro"/>
</dbReference>
<dbReference type="PANTHER" id="PTHR43184:SF30">
    <property type="entry name" value="MFS DOMAIN-CONTAINING PROTEIN"/>
    <property type="match status" value="1"/>
</dbReference>
<evidence type="ECO:0000256" key="4">
    <source>
        <dbReference type="ARBA" id="ARBA00023136"/>
    </source>
</evidence>
<protein>
    <recommendedName>
        <fullName evidence="7">Major facilitator superfamily (MFS) profile domain-containing protein</fullName>
    </recommendedName>
</protein>
<name>A0A7R9TX90_9VIRI</name>
<keyword evidence="4 6" id="KW-0472">Membrane</keyword>